<dbReference type="AlphaFoldDB" id="A0A0G4P9D5"/>
<feature type="domain" description="Alpha-L-rhamnosidase C-terminal" evidence="1">
    <location>
        <begin position="117"/>
        <end position="162"/>
    </location>
</feature>
<accession>A0A0G4P9D5</accession>
<keyword evidence="3" id="KW-1185">Reference proteome</keyword>
<dbReference type="EMBL" id="HG793141">
    <property type="protein sequence ID" value="CRL22910.1"/>
    <property type="molecule type" value="Genomic_DNA"/>
</dbReference>
<proteinExistence type="predicted"/>
<dbReference type="Proteomes" id="UP000053732">
    <property type="component" value="Unassembled WGS sequence"/>
</dbReference>
<reference evidence="2 3" key="1">
    <citation type="journal article" date="2014" name="Nat. Commun.">
        <title>Multiple recent horizontal transfers of a large genomic region in cheese making fungi.</title>
        <authorList>
            <person name="Cheeseman K."/>
            <person name="Ropars J."/>
            <person name="Renault P."/>
            <person name="Dupont J."/>
            <person name="Gouzy J."/>
            <person name="Branca A."/>
            <person name="Abraham A.L."/>
            <person name="Ceppi M."/>
            <person name="Conseiller E."/>
            <person name="Debuchy R."/>
            <person name="Malagnac F."/>
            <person name="Goarin A."/>
            <person name="Silar P."/>
            <person name="Lacoste S."/>
            <person name="Sallet E."/>
            <person name="Bensimon A."/>
            <person name="Giraud T."/>
            <person name="Brygoo Y."/>
        </authorList>
    </citation>
    <scope>NUCLEOTIDE SEQUENCE [LARGE SCALE GENOMIC DNA]</scope>
    <source>
        <strain evidence="3">FM 013</strain>
    </source>
</reference>
<dbReference type="Gene3D" id="2.60.420.10">
    <property type="entry name" value="Maltose phosphorylase, domain 3"/>
    <property type="match status" value="1"/>
</dbReference>
<evidence type="ECO:0000313" key="3">
    <source>
        <dbReference type="Proteomes" id="UP000053732"/>
    </source>
</evidence>
<evidence type="ECO:0000313" key="2">
    <source>
        <dbReference type="EMBL" id="CRL22910.1"/>
    </source>
</evidence>
<dbReference type="STRING" id="1429867.A0A0G4P9D5"/>
<name>A0A0G4P9D5_PENC3</name>
<gene>
    <name evidence="2" type="ORF">PCAMFM013_S008g000339</name>
</gene>
<organism evidence="2 3">
    <name type="scientific">Penicillium camemberti (strain FM 013)</name>
    <dbReference type="NCBI Taxonomy" id="1429867"/>
    <lineage>
        <taxon>Eukaryota</taxon>
        <taxon>Fungi</taxon>
        <taxon>Dikarya</taxon>
        <taxon>Ascomycota</taxon>
        <taxon>Pezizomycotina</taxon>
        <taxon>Eurotiomycetes</taxon>
        <taxon>Eurotiomycetidae</taxon>
        <taxon>Eurotiales</taxon>
        <taxon>Aspergillaceae</taxon>
        <taxon>Penicillium</taxon>
    </lineage>
</organism>
<dbReference type="Pfam" id="PF17390">
    <property type="entry name" value="Bac_rhamnosid_C"/>
    <property type="match status" value="1"/>
</dbReference>
<sequence>MLQGTGAPKYTPTTSYRNFTLTPSSPWATLDYGPEIEVKYSEQFTGLLEPFSDGPSLFVSSLANSFRVGTFNIIRTGKFGSKLLQGAFAFSLTARWNSSLERSGDIRAYQPAYAGFGLDYVNATVPTPRGNLSVSWTAKDSVVTVEIRSPVRTTGRLALTKEWAFEDGFVPKDCDKVQDVVYEIIGGVYHITHRVEA</sequence>
<protein>
    <submittedName>
        <fullName evidence="2">Str. FM013</fullName>
    </submittedName>
</protein>
<dbReference type="InterPro" id="IPR035398">
    <property type="entry name" value="Bac_rhamnosid_C"/>
</dbReference>
<evidence type="ECO:0000259" key="1">
    <source>
        <dbReference type="Pfam" id="PF17390"/>
    </source>
</evidence>